<accession>A0ABZ3JB55</accession>
<dbReference type="RefSeq" id="WP_373634766.1">
    <property type="nucleotide sequence ID" value="NZ_CP151764.2"/>
</dbReference>
<sequence length="70" mass="7401">MAFGQSRLFLVWPHLILPHNRSLVFECAPGTGSAGAGAGAAGLFIFIASSTIGRENYSSRRCPITKSSSM</sequence>
<reference evidence="2" key="1">
    <citation type="submission" date="2024-04" db="EMBL/GenBank/DDBJ databases">
        <title>Phylogenomic analyses of a clade within the roseobacter group suggest taxonomic reassignments of species of the genera Aestuariivita, Citreicella, Loktanella, Nautella, Pelagibaca, Ruegeria, Thalassobius, Thiobacimonas and Tropicibacter, and the proposal o.</title>
        <authorList>
            <person name="Jeon C.O."/>
        </authorList>
    </citation>
    <scope>NUCLEOTIDE SEQUENCE [LARGE SCALE GENOMIC DNA]</scope>
    <source>
        <strain evidence="2">SS1-5</strain>
        <plasmid evidence="2">pSS1-5</plasmid>
    </source>
</reference>
<evidence type="ECO:0000313" key="2">
    <source>
        <dbReference type="Proteomes" id="UP001470809"/>
    </source>
</evidence>
<gene>
    <name evidence="1" type="ORF">AABB31_22835</name>
</gene>
<name>A0ABZ3JB55_9RHOB</name>
<protein>
    <submittedName>
        <fullName evidence="1">Uncharacterized protein</fullName>
    </submittedName>
</protein>
<proteinExistence type="predicted"/>
<reference evidence="1 2" key="2">
    <citation type="submission" date="2024-08" db="EMBL/GenBank/DDBJ databases">
        <title>Phylogenomic analyses of a clade within the roseobacter group suggest taxonomic reassignments of species of the genera Aestuariivita, Citreicella, Loktanella, Nautella, Pelagibaca, Ruegeria, Thalassobius, Thiobacimonas and Tropicibacter, and the proposal o.</title>
        <authorList>
            <person name="Jeon C.O."/>
        </authorList>
    </citation>
    <scope>NUCLEOTIDE SEQUENCE [LARGE SCALE GENOMIC DNA]</scope>
    <source>
        <strain evidence="1 2">SS1-5</strain>
        <plasmid evidence="1 2">pSS1-5</plasmid>
    </source>
</reference>
<dbReference type="Proteomes" id="UP001470809">
    <property type="component" value="Plasmid pSS1-5"/>
</dbReference>
<keyword evidence="1" id="KW-0614">Plasmid</keyword>
<keyword evidence="2" id="KW-1185">Reference proteome</keyword>
<geneLocation type="plasmid" evidence="1 2">
    <name>pSS1-5</name>
</geneLocation>
<dbReference type="EMBL" id="CP151764">
    <property type="protein sequence ID" value="XFU26387.1"/>
    <property type="molecule type" value="Genomic_DNA"/>
</dbReference>
<evidence type="ECO:0000313" key="1">
    <source>
        <dbReference type="EMBL" id="XFU26387.1"/>
    </source>
</evidence>
<organism evidence="1 2">
    <name type="scientific">Yoonia rhodophyticola</name>
    <dbReference type="NCBI Taxonomy" id="3137370"/>
    <lineage>
        <taxon>Bacteria</taxon>
        <taxon>Pseudomonadati</taxon>
        <taxon>Pseudomonadota</taxon>
        <taxon>Alphaproteobacteria</taxon>
        <taxon>Rhodobacterales</taxon>
        <taxon>Paracoccaceae</taxon>
        <taxon>Yoonia</taxon>
    </lineage>
</organism>